<dbReference type="EMBL" id="CAJVPQ010000534">
    <property type="protein sequence ID" value="CAG8490212.1"/>
    <property type="molecule type" value="Genomic_DNA"/>
</dbReference>
<name>A0A9N8WKD4_9GLOM</name>
<protein>
    <submittedName>
        <fullName evidence="2">17138_t:CDS:1</fullName>
    </submittedName>
</protein>
<proteinExistence type="predicted"/>
<reference evidence="2" key="1">
    <citation type="submission" date="2021-06" db="EMBL/GenBank/DDBJ databases">
        <authorList>
            <person name="Kallberg Y."/>
            <person name="Tangrot J."/>
            <person name="Rosling A."/>
        </authorList>
    </citation>
    <scope>NUCLEOTIDE SEQUENCE</scope>
    <source>
        <strain evidence="2">UK204</strain>
    </source>
</reference>
<organism evidence="2 3">
    <name type="scientific">Funneliformis caledonium</name>
    <dbReference type="NCBI Taxonomy" id="1117310"/>
    <lineage>
        <taxon>Eukaryota</taxon>
        <taxon>Fungi</taxon>
        <taxon>Fungi incertae sedis</taxon>
        <taxon>Mucoromycota</taxon>
        <taxon>Glomeromycotina</taxon>
        <taxon>Glomeromycetes</taxon>
        <taxon>Glomerales</taxon>
        <taxon>Glomeraceae</taxon>
        <taxon>Funneliformis</taxon>
    </lineage>
</organism>
<evidence type="ECO:0000256" key="1">
    <source>
        <dbReference type="SAM" id="SignalP"/>
    </source>
</evidence>
<accession>A0A9N8WKD4</accession>
<feature type="signal peptide" evidence="1">
    <location>
        <begin position="1"/>
        <end position="22"/>
    </location>
</feature>
<keyword evidence="3" id="KW-1185">Reference proteome</keyword>
<evidence type="ECO:0000313" key="3">
    <source>
        <dbReference type="Proteomes" id="UP000789570"/>
    </source>
</evidence>
<comment type="caution">
    <text evidence="2">The sequence shown here is derived from an EMBL/GenBank/DDBJ whole genome shotgun (WGS) entry which is preliminary data.</text>
</comment>
<dbReference type="Proteomes" id="UP000789570">
    <property type="component" value="Unassembled WGS sequence"/>
</dbReference>
<dbReference type="OrthoDB" id="10326725at2759"/>
<keyword evidence="1" id="KW-0732">Signal</keyword>
<sequence>MKTFIILAFFAYVLVNVIAVSAVSPIDDDLDDDYALEKRSTCVFKRDGVTKRTTVKRCPSTLANAIFDPEWSKTEKVSDGPIKGLVVFAQDECGRTTVTGYFSKGFNSTKKYKYLIIDNCEEVVWDMTKGLNVRITDEGSTRAFSHTYDKVNLDCDMNGILMKEAERSEPLFKRTCKNLSKRAGTDKYFRVTENGNKKSDAKLLKQKK</sequence>
<feature type="chain" id="PRO_5040223422" evidence="1">
    <location>
        <begin position="23"/>
        <end position="208"/>
    </location>
</feature>
<gene>
    <name evidence="2" type="ORF">FCALED_LOCUS3170</name>
</gene>
<dbReference type="AlphaFoldDB" id="A0A9N8WKD4"/>
<evidence type="ECO:0000313" key="2">
    <source>
        <dbReference type="EMBL" id="CAG8490212.1"/>
    </source>
</evidence>